<evidence type="ECO:0000313" key="4">
    <source>
        <dbReference type="RefSeq" id="XP_013397119.1"/>
    </source>
</evidence>
<protein>
    <submittedName>
        <fullName evidence="4">Uncharacterized protein LOC106163944</fullName>
    </submittedName>
</protein>
<dbReference type="GeneID" id="106163944"/>
<accession>A0A1S3IHZ8</accession>
<evidence type="ECO:0000256" key="2">
    <source>
        <dbReference type="SAM" id="SignalP"/>
    </source>
</evidence>
<keyword evidence="1 2" id="KW-0732">Signal</keyword>
<feature type="chain" id="PRO_5012571444" evidence="2">
    <location>
        <begin position="16"/>
        <end position="213"/>
    </location>
</feature>
<keyword evidence="3" id="KW-1185">Reference proteome</keyword>
<evidence type="ECO:0000313" key="3">
    <source>
        <dbReference type="Proteomes" id="UP000085678"/>
    </source>
</evidence>
<dbReference type="RefSeq" id="XP_013397119.1">
    <property type="nucleotide sequence ID" value="XM_013541665.1"/>
</dbReference>
<dbReference type="InParanoid" id="A0A1S3IHZ8"/>
<name>A0A1S3IHZ8_LINAN</name>
<dbReference type="Proteomes" id="UP000085678">
    <property type="component" value="Unplaced"/>
</dbReference>
<dbReference type="InterPro" id="IPR031305">
    <property type="entry name" value="Casein_CS"/>
</dbReference>
<feature type="signal peptide" evidence="2">
    <location>
        <begin position="1"/>
        <end position="15"/>
    </location>
</feature>
<evidence type="ECO:0000256" key="1">
    <source>
        <dbReference type="ARBA" id="ARBA00022729"/>
    </source>
</evidence>
<proteinExistence type="predicted"/>
<organism evidence="3 4">
    <name type="scientific">Lingula anatina</name>
    <name type="common">Brachiopod</name>
    <name type="synonym">Lingula unguis</name>
    <dbReference type="NCBI Taxonomy" id="7574"/>
    <lineage>
        <taxon>Eukaryota</taxon>
        <taxon>Metazoa</taxon>
        <taxon>Spiralia</taxon>
        <taxon>Lophotrochozoa</taxon>
        <taxon>Brachiopoda</taxon>
        <taxon>Linguliformea</taxon>
        <taxon>Lingulata</taxon>
        <taxon>Lingulida</taxon>
        <taxon>Linguloidea</taxon>
        <taxon>Lingulidae</taxon>
        <taxon>Lingula</taxon>
    </lineage>
</organism>
<dbReference type="KEGG" id="lak:106163944"/>
<dbReference type="AlphaFoldDB" id="A0A1S3IHZ8"/>
<reference evidence="4" key="1">
    <citation type="submission" date="2025-08" db="UniProtKB">
        <authorList>
            <consortium name="RefSeq"/>
        </authorList>
    </citation>
    <scope>IDENTIFICATION</scope>
    <source>
        <tissue evidence="4">Gonads</tissue>
    </source>
</reference>
<dbReference type="PROSITE" id="PS00306">
    <property type="entry name" value="CASEIN_ALPHA_BETA"/>
    <property type="match status" value="1"/>
</dbReference>
<sequence>MYAVVFFCLVAAAFADHPSGYGTRCYDCNYAPSGYSKNNYGWAKVAAGTELCALTRPSDGEQLDRWNCDSGYCFIRKDPNGLVYRGCANRENLPIDVDPKVQCQYQGSKMYQSLWYFCKGDLCNDGALGDKDRCGHGSYKDSFCNPYKCKNNPSGLFADPYDKNGFIQCGCDFQYGQACTCCKSFKFSCPKGSTWDDGIKACVNAQRSYAPVH</sequence>
<gene>
    <name evidence="4" type="primary">LOC106163944</name>
</gene>